<dbReference type="RefSeq" id="WP_188509271.1">
    <property type="nucleotide sequence ID" value="NZ_BMGB01000001.1"/>
</dbReference>
<dbReference type="InterPro" id="IPR020904">
    <property type="entry name" value="Sc_DH/Rdtase_CS"/>
</dbReference>
<reference evidence="4" key="1">
    <citation type="journal article" date="2014" name="Int. J. Syst. Evol. Microbiol.">
        <title>Complete genome sequence of Corynebacterium casei LMG S-19264T (=DSM 44701T), isolated from a smear-ripened cheese.</title>
        <authorList>
            <consortium name="US DOE Joint Genome Institute (JGI-PGF)"/>
            <person name="Walter F."/>
            <person name="Albersmeier A."/>
            <person name="Kalinowski J."/>
            <person name="Ruckert C."/>
        </authorList>
    </citation>
    <scope>NUCLEOTIDE SEQUENCE</scope>
    <source>
        <strain evidence="4">CGMCC 1.12813</strain>
    </source>
</reference>
<name>A0A916SCS7_9MICO</name>
<dbReference type="PANTHER" id="PTHR24320">
    <property type="entry name" value="RETINOL DEHYDROGENASE"/>
    <property type="match status" value="1"/>
</dbReference>
<keyword evidence="2" id="KW-0560">Oxidoreductase</keyword>
<comment type="caution">
    <text evidence="4">The sequence shown here is derived from an EMBL/GenBank/DDBJ whole genome shotgun (WGS) entry which is preliminary data.</text>
</comment>
<gene>
    <name evidence="4" type="ORF">GCM10010979_06610</name>
</gene>
<accession>A0A916SCS7</accession>
<evidence type="ECO:0000256" key="1">
    <source>
        <dbReference type="ARBA" id="ARBA00006484"/>
    </source>
</evidence>
<protein>
    <recommendedName>
        <fullName evidence="3">Probable oxidoreductase</fullName>
    </recommendedName>
</protein>
<dbReference type="PANTHER" id="PTHR24320:SF227">
    <property type="entry name" value="RETINOL DEHYDROGENASE 11"/>
    <property type="match status" value="1"/>
</dbReference>
<dbReference type="PRINTS" id="PR00081">
    <property type="entry name" value="GDHRDH"/>
</dbReference>
<organism evidence="4 5">
    <name type="scientific">Conyzicola nivalis</name>
    <dbReference type="NCBI Taxonomy" id="1477021"/>
    <lineage>
        <taxon>Bacteria</taxon>
        <taxon>Bacillati</taxon>
        <taxon>Actinomycetota</taxon>
        <taxon>Actinomycetes</taxon>
        <taxon>Micrococcales</taxon>
        <taxon>Microbacteriaceae</taxon>
        <taxon>Conyzicola</taxon>
    </lineage>
</organism>
<dbReference type="InterPro" id="IPR002347">
    <property type="entry name" value="SDR_fam"/>
</dbReference>
<dbReference type="AlphaFoldDB" id="A0A916SCS7"/>
<sequence length="305" mass="31876">MTLITSDFGFTSTAEEVTAGIDLRGKKAIVTGASSGIGIETARVLAMRGADVTLAVRNLAAGTGIAEDIRSTTGSTTVRAAELDVSDLWSVREFVSKWTGPLDLLINNAGVMATPEERTAEGFELQFATNYLGHFALAVGLRPALAAAGGARVVTVSSSGHLLSPVVFDDINFRFRQYDPLAAYGQSKTAAVLFGVAASSRWAADGITVNSVMPGAISTGLQKHTGGLKTPPEGRKSIEQGAATTLFVATSPLLEGIGGRYFEDNNEAVTVYDGNGWLSGVAFYALDPVNADRLWETALPLITAS</sequence>
<dbReference type="InterPro" id="IPR036291">
    <property type="entry name" value="NAD(P)-bd_dom_sf"/>
</dbReference>
<dbReference type="EMBL" id="BMGB01000001">
    <property type="protein sequence ID" value="GGA94809.1"/>
    <property type="molecule type" value="Genomic_DNA"/>
</dbReference>
<comment type="similarity">
    <text evidence="1">Belongs to the short-chain dehydrogenases/reductases (SDR) family.</text>
</comment>
<evidence type="ECO:0000313" key="5">
    <source>
        <dbReference type="Proteomes" id="UP000606922"/>
    </source>
</evidence>
<dbReference type="Gene3D" id="3.40.50.720">
    <property type="entry name" value="NAD(P)-binding Rossmann-like Domain"/>
    <property type="match status" value="1"/>
</dbReference>
<dbReference type="FunFam" id="3.40.50.720:FF:000594">
    <property type="entry name" value="Short-chain oxidoreductase"/>
    <property type="match status" value="1"/>
</dbReference>
<dbReference type="SUPFAM" id="SSF51735">
    <property type="entry name" value="NAD(P)-binding Rossmann-fold domains"/>
    <property type="match status" value="1"/>
</dbReference>
<dbReference type="CDD" id="cd05327">
    <property type="entry name" value="retinol-DH_like_SDR_c_like"/>
    <property type="match status" value="1"/>
</dbReference>
<proteinExistence type="inferred from homology"/>
<dbReference type="GO" id="GO:0016491">
    <property type="term" value="F:oxidoreductase activity"/>
    <property type="evidence" value="ECO:0007669"/>
    <property type="project" value="UniProtKB-KW"/>
</dbReference>
<reference evidence="4" key="2">
    <citation type="submission" date="2020-09" db="EMBL/GenBank/DDBJ databases">
        <authorList>
            <person name="Sun Q."/>
            <person name="Zhou Y."/>
        </authorList>
    </citation>
    <scope>NUCLEOTIDE SEQUENCE</scope>
    <source>
        <strain evidence="4">CGMCC 1.12813</strain>
    </source>
</reference>
<dbReference type="Pfam" id="PF00106">
    <property type="entry name" value="adh_short"/>
    <property type="match status" value="1"/>
</dbReference>
<evidence type="ECO:0000256" key="2">
    <source>
        <dbReference type="ARBA" id="ARBA00023002"/>
    </source>
</evidence>
<dbReference type="Proteomes" id="UP000606922">
    <property type="component" value="Unassembled WGS sequence"/>
</dbReference>
<dbReference type="PROSITE" id="PS00061">
    <property type="entry name" value="ADH_SHORT"/>
    <property type="match status" value="1"/>
</dbReference>
<evidence type="ECO:0000256" key="3">
    <source>
        <dbReference type="ARBA" id="ARBA00071493"/>
    </source>
</evidence>
<keyword evidence="5" id="KW-1185">Reference proteome</keyword>
<evidence type="ECO:0000313" key="4">
    <source>
        <dbReference type="EMBL" id="GGA94809.1"/>
    </source>
</evidence>